<evidence type="ECO:0000256" key="2">
    <source>
        <dbReference type="ARBA" id="ARBA00008138"/>
    </source>
</evidence>
<dbReference type="RefSeq" id="WP_007238253.1">
    <property type="nucleotide sequence ID" value="NZ_BAFB01000091.1"/>
</dbReference>
<dbReference type="InterPro" id="IPR029063">
    <property type="entry name" value="SAM-dependent_MTases_sf"/>
</dbReference>
<feature type="region of interest" description="Disordered" evidence="7">
    <location>
        <begin position="249"/>
        <end position="298"/>
    </location>
</feature>
<comment type="similarity">
    <text evidence="2 6">Belongs to the UPF0677 family.</text>
</comment>
<dbReference type="Pfam" id="PF04072">
    <property type="entry name" value="LCM"/>
    <property type="match status" value="1"/>
</dbReference>
<dbReference type="Gene3D" id="3.40.50.150">
    <property type="entry name" value="Vaccinia Virus protein VP39"/>
    <property type="match status" value="1"/>
</dbReference>
<keyword evidence="5 6" id="KW-0949">S-adenosyl-L-methionine</keyword>
<name>H5TKK4_GORO1</name>
<comment type="caution">
    <text evidence="8">The sequence shown here is derived from an EMBL/GenBank/DDBJ whole genome shotgun (WGS) entry which is preliminary data.</text>
</comment>
<dbReference type="EMBL" id="BAFB01000091">
    <property type="protein sequence ID" value="GAB34012.1"/>
    <property type="molecule type" value="Genomic_DNA"/>
</dbReference>
<keyword evidence="4" id="KW-0808">Transferase</keyword>
<evidence type="ECO:0000256" key="4">
    <source>
        <dbReference type="ARBA" id="ARBA00022679"/>
    </source>
</evidence>
<comment type="function">
    <text evidence="1 6">Exhibits S-adenosyl-L-methionine-dependent methyltransferase activity.</text>
</comment>
<dbReference type="Proteomes" id="UP000005038">
    <property type="component" value="Unassembled WGS sequence"/>
</dbReference>
<proteinExistence type="inferred from homology"/>
<dbReference type="PANTHER" id="PTHR43619:SF2">
    <property type="entry name" value="S-ADENOSYL-L-METHIONINE-DEPENDENT METHYLTRANSFERASES SUPERFAMILY PROTEIN"/>
    <property type="match status" value="1"/>
</dbReference>
<dbReference type="AlphaFoldDB" id="H5TKK4"/>
<evidence type="ECO:0000313" key="9">
    <source>
        <dbReference type="Proteomes" id="UP000005038"/>
    </source>
</evidence>
<dbReference type="GO" id="GO:0032259">
    <property type="term" value="P:methylation"/>
    <property type="evidence" value="ECO:0007669"/>
    <property type="project" value="UniProtKB-KW"/>
</dbReference>
<organism evidence="8 9">
    <name type="scientific">Gordonia otitidis (strain DSM 44809 / CCUG 52243 / JCM 12355 / NBRC 100426 / IFM 10032)</name>
    <dbReference type="NCBI Taxonomy" id="1108044"/>
    <lineage>
        <taxon>Bacteria</taxon>
        <taxon>Bacillati</taxon>
        <taxon>Actinomycetota</taxon>
        <taxon>Actinomycetes</taxon>
        <taxon>Mycobacteriales</taxon>
        <taxon>Gordoniaceae</taxon>
        <taxon>Gordonia</taxon>
    </lineage>
</organism>
<dbReference type="SUPFAM" id="SSF53335">
    <property type="entry name" value="S-adenosyl-L-methionine-dependent methyltransferases"/>
    <property type="match status" value="1"/>
</dbReference>
<evidence type="ECO:0000256" key="6">
    <source>
        <dbReference type="RuleBase" id="RU362030"/>
    </source>
</evidence>
<evidence type="ECO:0000256" key="1">
    <source>
        <dbReference type="ARBA" id="ARBA00003907"/>
    </source>
</evidence>
<dbReference type="PANTHER" id="PTHR43619">
    <property type="entry name" value="S-ADENOSYL-L-METHIONINE-DEPENDENT METHYLTRANSFERASE YKTD-RELATED"/>
    <property type="match status" value="1"/>
</dbReference>
<keyword evidence="3 6" id="KW-0489">Methyltransferase</keyword>
<dbReference type="InterPro" id="IPR011610">
    <property type="entry name" value="SAM_mthyl_Trfase_ML2640-like"/>
</dbReference>
<dbReference type="OrthoDB" id="9806164at2"/>
<evidence type="ECO:0000256" key="5">
    <source>
        <dbReference type="ARBA" id="ARBA00022691"/>
    </source>
</evidence>
<evidence type="ECO:0000256" key="7">
    <source>
        <dbReference type="SAM" id="MobiDB-lite"/>
    </source>
</evidence>
<evidence type="ECO:0000313" key="8">
    <source>
        <dbReference type="EMBL" id="GAB34012.1"/>
    </source>
</evidence>
<keyword evidence="9" id="KW-1185">Reference proteome</keyword>
<evidence type="ECO:0000256" key="3">
    <source>
        <dbReference type="ARBA" id="ARBA00022603"/>
    </source>
</evidence>
<dbReference type="STRING" id="1108044.GOOTI_091_00070"/>
<gene>
    <name evidence="8" type="ORF">GOOTI_091_00070</name>
</gene>
<dbReference type="GO" id="GO:0008168">
    <property type="term" value="F:methyltransferase activity"/>
    <property type="evidence" value="ECO:0007669"/>
    <property type="project" value="UniProtKB-UniRule"/>
</dbReference>
<dbReference type="InterPro" id="IPR007213">
    <property type="entry name" value="Ppm1/Ppm2/Tcmp"/>
</dbReference>
<feature type="compositionally biased region" description="Low complexity" evidence="7">
    <location>
        <begin position="270"/>
        <end position="280"/>
    </location>
</feature>
<dbReference type="NCBIfam" id="TIGR00027">
    <property type="entry name" value="mthyl_TIGR00027"/>
    <property type="match status" value="1"/>
</dbReference>
<accession>H5TKK4</accession>
<reference evidence="8" key="1">
    <citation type="submission" date="2012-02" db="EMBL/GenBank/DDBJ databases">
        <title>Whole genome shotgun sequence of Gordonia otitidis NBRC 100426.</title>
        <authorList>
            <person name="Yoshida I."/>
            <person name="Hosoyama A."/>
            <person name="Tsuchikane K."/>
            <person name="Katsumata H."/>
            <person name="Yamazaki S."/>
            <person name="Fujita N."/>
        </authorList>
    </citation>
    <scope>NUCLEOTIDE SEQUENCE [LARGE SCALE GENOMIC DNA]</scope>
    <source>
        <strain evidence="8">NBRC 100426</strain>
    </source>
</reference>
<protein>
    <recommendedName>
        <fullName evidence="6">S-adenosyl-L-methionine-dependent methyltransferase</fullName>
        <ecNumber evidence="6">2.1.1.-</ecNumber>
    </recommendedName>
</protein>
<sequence length="298" mass="31905">MADLDDVGQTALGVAWARAVESSRDDALFRDPLAEAIARIRPRSAEFGGRDVVHGAGSAEMRSMYHWIVARTLFLDDVFTSAVADGITQFVILGSGLDGRGFRLDLGSRAKLFEVDRPSVTEVKEDLVAQSGLEPTVERRVVACDLADDWLRALQDKGFRADLPSAWLAEGLFVYLSDDMVKRVIEGTTAAAESGSRIGVTVRSRRTAPPAANDPFADVRALWRSDADIASMLDAAGWNCEVTTAGEVLAAGGRSSSRSSSEESEESGESGEPTGSEQSGTLLSGVRRQRGHGTIDRS</sequence>
<dbReference type="EC" id="2.1.1.-" evidence="6"/>